<proteinExistence type="predicted"/>
<sequence length="42" mass="4617">MTTYRSNEHDATDLRVGSVCVINNSFADAVASVQHGNAHYQH</sequence>
<name>A0A348JCN2_9CAUD</name>
<reference evidence="1 2" key="1">
    <citation type="journal article" date="2014" name="Nat. Commun.">
        <title>A highly abundant bacteriophage discovered in the unknown sequences of human faecal metagenomes.</title>
        <authorList>
            <person name="Dutilh B.E."/>
            <person name="Cassman N."/>
            <person name="McNair K."/>
            <person name="Sanchez S.E."/>
            <person name="Silva G.G."/>
            <person name="Boling L."/>
            <person name="Barr J.J."/>
            <person name="Speth D.R."/>
            <person name="Seguritan V."/>
            <person name="Aziz R.K."/>
            <person name="Felts B."/>
            <person name="Dinsdale E.A."/>
            <person name="Mokili J.L."/>
            <person name="Edwards R.A."/>
        </authorList>
    </citation>
    <scope>NUCLEOTIDE SEQUENCE [LARGE SCALE GENOMIC DNA]</scope>
</reference>
<dbReference type="RefSeq" id="YP_010509409.1">
    <property type="nucleotide sequence ID" value="NC_067194.1"/>
</dbReference>
<dbReference type="GeneID" id="75576076"/>
<evidence type="ECO:0000313" key="2">
    <source>
        <dbReference type="Proteomes" id="UP001097704"/>
    </source>
</evidence>
<dbReference type="KEGG" id="vg:75576076"/>
<gene>
    <name evidence="1" type="primary">KP06_gp03</name>
</gene>
<dbReference type="EMBL" id="BK010471">
    <property type="protein sequence ID" value="DAB41527.1"/>
    <property type="molecule type" value="Genomic_DNA"/>
</dbReference>
<protein>
    <submittedName>
        <fullName evidence="1">Uncharacterized protein</fullName>
    </submittedName>
</protein>
<evidence type="ECO:0000313" key="1">
    <source>
        <dbReference type="EMBL" id="DAB41527.1"/>
    </source>
</evidence>
<keyword evidence="2" id="KW-1185">Reference proteome</keyword>
<accession>A0A348JCN2</accession>
<organism evidence="1 2">
    <name type="scientific">Carjivirus communis</name>
    <dbReference type="NCBI Taxonomy" id="2955582"/>
    <lineage>
        <taxon>Viruses</taxon>
        <taxon>Duplodnaviria</taxon>
        <taxon>Heunggongvirae</taxon>
        <taxon>Uroviricota</taxon>
        <taxon>Caudoviricetes</taxon>
        <taxon>Crassvirales</taxon>
        <taxon>Intestiviridae</taxon>
        <taxon>Crudevirinae</taxon>
        <taxon>Carjivirus</taxon>
    </lineage>
</organism>
<dbReference type="Proteomes" id="UP001097704">
    <property type="component" value="Segment"/>
</dbReference>